<keyword evidence="3" id="KW-1185">Reference proteome</keyword>
<keyword evidence="1" id="KW-0472">Membrane</keyword>
<organism evidence="2 3">
    <name type="scientific">Allacma fusca</name>
    <dbReference type="NCBI Taxonomy" id="39272"/>
    <lineage>
        <taxon>Eukaryota</taxon>
        <taxon>Metazoa</taxon>
        <taxon>Ecdysozoa</taxon>
        <taxon>Arthropoda</taxon>
        <taxon>Hexapoda</taxon>
        <taxon>Collembola</taxon>
        <taxon>Symphypleona</taxon>
        <taxon>Sminthuridae</taxon>
        <taxon>Allacma</taxon>
    </lineage>
</organism>
<name>A0A8J2JY20_9HEXA</name>
<dbReference type="AlphaFoldDB" id="A0A8J2JY20"/>
<accession>A0A8J2JY20</accession>
<feature type="transmembrane region" description="Helical" evidence="1">
    <location>
        <begin position="293"/>
        <end position="311"/>
    </location>
</feature>
<feature type="transmembrane region" description="Helical" evidence="1">
    <location>
        <begin position="406"/>
        <end position="425"/>
    </location>
</feature>
<evidence type="ECO:0000313" key="2">
    <source>
        <dbReference type="EMBL" id="CAG7728682.1"/>
    </source>
</evidence>
<reference evidence="2" key="1">
    <citation type="submission" date="2021-06" db="EMBL/GenBank/DDBJ databases">
        <authorList>
            <person name="Hodson N. C."/>
            <person name="Mongue J. A."/>
            <person name="Jaron S. K."/>
        </authorList>
    </citation>
    <scope>NUCLEOTIDE SEQUENCE</scope>
</reference>
<evidence type="ECO:0000313" key="3">
    <source>
        <dbReference type="Proteomes" id="UP000708208"/>
    </source>
</evidence>
<gene>
    <name evidence="2" type="ORF">AFUS01_LOCUS17443</name>
</gene>
<feature type="transmembrane region" description="Helical" evidence="1">
    <location>
        <begin position="437"/>
        <end position="458"/>
    </location>
</feature>
<keyword evidence="1" id="KW-1133">Transmembrane helix</keyword>
<dbReference type="OrthoDB" id="8279312at2759"/>
<dbReference type="EMBL" id="CAJVCH010166733">
    <property type="protein sequence ID" value="CAG7728682.1"/>
    <property type="molecule type" value="Genomic_DNA"/>
</dbReference>
<protein>
    <submittedName>
        <fullName evidence="2">Uncharacterized protein</fullName>
    </submittedName>
</protein>
<proteinExistence type="predicted"/>
<comment type="caution">
    <text evidence="2">The sequence shown here is derived from an EMBL/GenBank/DDBJ whole genome shotgun (WGS) entry which is preliminary data.</text>
</comment>
<evidence type="ECO:0000256" key="1">
    <source>
        <dbReference type="SAM" id="Phobius"/>
    </source>
</evidence>
<sequence length="481" mass="55724">MLTKESLKYLGRVITYSKWFRSTLMEWDKKSQRVKLNSSIFGKTHFWFSVTLHISYEAFLLYRLAETIFNPLPGTKLSETINLCYNVCAYAVPVFLQWCFLSHRLELPAFINGYISLYEEFKGRFIVPVHQNGADGCESLLKRYCQIAFLVTVQNLIIFFRYPGRKFFLTSLFTDSSDVVPIHIKLALLPVQMQIWLSHWSIVLLFGFILYVYAFPAITMLREMRCSRLRSGKTWDVLQTPEIFPILFQRIQILQNMFNFIFQHSFFPIQKLLMSGVSVFGTYGAIKVQGPRAIMLGMIAAVTLTHMSFIFRKLSEFYDVSYVVLESWKCQGKSLGKVLNASRPIRAEIADITFPITNQAQPPKIQSTTFVMNGFEDGWGLGARRLVYTTAARGRLHWVHPTHSHFLYWMLNYWFVCVFEAYAVFRCLSTMDRFNVIPVTTLTNIMYTMTVYVVPILFHLSRIPTSARGQPQGTTTMNPAN</sequence>
<feature type="transmembrane region" description="Helical" evidence="1">
    <location>
        <begin position="200"/>
        <end position="221"/>
    </location>
</feature>
<dbReference type="Proteomes" id="UP000708208">
    <property type="component" value="Unassembled WGS sequence"/>
</dbReference>
<keyword evidence="1" id="KW-0812">Transmembrane</keyword>